<proteinExistence type="predicted"/>
<feature type="transmembrane region" description="Helical" evidence="1">
    <location>
        <begin position="333"/>
        <end position="353"/>
    </location>
</feature>
<feature type="transmembrane region" description="Helical" evidence="1">
    <location>
        <begin position="731"/>
        <end position="749"/>
    </location>
</feature>
<dbReference type="PANTHER" id="PTHR33406">
    <property type="entry name" value="MEMBRANE PROTEIN MJ1562-RELATED"/>
    <property type="match status" value="1"/>
</dbReference>
<feature type="transmembrane region" description="Helical" evidence="1">
    <location>
        <begin position="243"/>
        <end position="262"/>
    </location>
</feature>
<dbReference type="Gene3D" id="1.20.1640.10">
    <property type="entry name" value="Multidrug efflux transporter AcrB transmembrane domain"/>
    <property type="match status" value="2"/>
</dbReference>
<dbReference type="SUPFAM" id="SSF82866">
    <property type="entry name" value="Multidrug efflux transporter AcrB transmembrane domain"/>
    <property type="match status" value="2"/>
</dbReference>
<feature type="transmembrane region" description="Helical" evidence="1">
    <location>
        <begin position="676"/>
        <end position="697"/>
    </location>
</feature>
<feature type="transmembrane region" description="Helical" evidence="1">
    <location>
        <begin position="413"/>
        <end position="430"/>
    </location>
</feature>
<evidence type="ECO:0000313" key="3">
    <source>
        <dbReference type="Proteomes" id="UP000637267"/>
    </source>
</evidence>
<sequence length="766" mass="82240">MLAALWLLVVLALGLTLLLERGTLGQRIDTDLFALLPRDQRNPMAEVALQSLARQGERHLVFMLGNADPDRAAAAARMFEQDIAQLPLTSQPLGQTLSAISNFYAPYRHNLLSPADAAALQQPDTDWTQRALAGAYSPVAGATLAFKDDPFGFFGNWLQSLAGANKVRPQDGLLRASSQGMSYVVLPYTLNGNAFSLGLQEQVLTGLEAAAQKLKAQYPDVQLRRAGVVLHAATAARSARAEMSTIGVGSTLGIILLALVVFRGLRPLLLAALSVLVGSLVSTVLTLAWFGHIHMLTLVFGTSLVGVAVDYSLLALASGIDSTGPVAARYRKLLPSMLFAVTTMSLGYLGLALTPFPGLAQMAVFAVIGIVGAWLTVMLWFPVLEKQGLQSTALSRAIAGLLARWPRLYGRRWWWLLPLALLIGTGLAQLKQNDDIRALSGINPQLLAEQIDIGRVMGLPSPAQLFIVSGDTPEQVLEREEALRDKLAPLIASGQLAGAEMVSRWAPSAAMQARNAALFATAIGQRPGLLEHLAEEIGLAPEWVAEQRHATPPLRFEDWSNSPAALAASYLWLGQQNGGYASMVLLEGLGDKAATARVGQIKVPGVVWVDKVAEISDLMTRYRQLLTRVLIGAYLVAFAVLSLRYGRQTWRIMLPPALATLTTLAIMGAVGMPLQLLSMVTFLLVLGMGMDYGIFLLEHPDDGRVYLAVTLAAICTLLSFGLLALSHTPALHAFGFSTLCGIGLVWLLAPLFRQTAIEPVVPETGK</sequence>
<evidence type="ECO:0000313" key="2">
    <source>
        <dbReference type="EMBL" id="GGP21740.1"/>
    </source>
</evidence>
<organism evidence="2 3">
    <name type="scientific">Silvimonas iriomotensis</name>
    <dbReference type="NCBI Taxonomy" id="449662"/>
    <lineage>
        <taxon>Bacteria</taxon>
        <taxon>Pseudomonadati</taxon>
        <taxon>Pseudomonadota</taxon>
        <taxon>Betaproteobacteria</taxon>
        <taxon>Neisseriales</taxon>
        <taxon>Chitinibacteraceae</taxon>
        <taxon>Silvimonas</taxon>
    </lineage>
</organism>
<feature type="transmembrane region" description="Helical" evidence="1">
    <location>
        <begin position="296"/>
        <end position="321"/>
    </location>
</feature>
<reference evidence="3" key="1">
    <citation type="journal article" date="2019" name="Int. J. Syst. Evol. Microbiol.">
        <title>The Global Catalogue of Microorganisms (GCM) 10K type strain sequencing project: providing services to taxonomists for standard genome sequencing and annotation.</title>
        <authorList>
            <consortium name="The Broad Institute Genomics Platform"/>
            <consortium name="The Broad Institute Genome Sequencing Center for Infectious Disease"/>
            <person name="Wu L."/>
            <person name="Ma J."/>
        </authorList>
    </citation>
    <scope>NUCLEOTIDE SEQUENCE [LARGE SCALE GENOMIC DNA]</scope>
    <source>
        <strain evidence="3">CGMCC 1.8859</strain>
    </source>
</reference>
<comment type="caution">
    <text evidence="2">The sequence shown here is derived from an EMBL/GenBank/DDBJ whole genome shotgun (WGS) entry which is preliminary data.</text>
</comment>
<feature type="transmembrane region" description="Helical" evidence="1">
    <location>
        <begin position="359"/>
        <end position="381"/>
    </location>
</feature>
<protein>
    <submittedName>
        <fullName evidence="2">Membrane protein</fullName>
    </submittedName>
</protein>
<keyword evidence="1" id="KW-0472">Membrane</keyword>
<feature type="transmembrane region" description="Helical" evidence="1">
    <location>
        <begin position="625"/>
        <end position="645"/>
    </location>
</feature>
<keyword evidence="3" id="KW-1185">Reference proteome</keyword>
<gene>
    <name evidence="2" type="ORF">GCM10010970_21980</name>
</gene>
<dbReference type="PANTHER" id="PTHR33406:SF13">
    <property type="entry name" value="MEMBRANE PROTEIN YDFJ"/>
    <property type="match status" value="1"/>
</dbReference>
<name>A0ABQ2P9P0_9NEIS</name>
<feature type="transmembrane region" description="Helical" evidence="1">
    <location>
        <begin position="269"/>
        <end position="290"/>
    </location>
</feature>
<feature type="transmembrane region" description="Helical" evidence="1">
    <location>
        <begin position="704"/>
        <end position="725"/>
    </location>
</feature>
<keyword evidence="1" id="KW-0812">Transmembrane</keyword>
<dbReference type="InterPro" id="IPR050545">
    <property type="entry name" value="Mycobact_MmpL"/>
</dbReference>
<dbReference type="Proteomes" id="UP000637267">
    <property type="component" value="Unassembled WGS sequence"/>
</dbReference>
<keyword evidence="1" id="KW-1133">Transmembrane helix</keyword>
<accession>A0ABQ2P9P0</accession>
<dbReference type="EMBL" id="BMLX01000002">
    <property type="protein sequence ID" value="GGP21740.1"/>
    <property type="molecule type" value="Genomic_DNA"/>
</dbReference>
<feature type="transmembrane region" description="Helical" evidence="1">
    <location>
        <begin position="652"/>
        <end position="670"/>
    </location>
</feature>
<evidence type="ECO:0000256" key="1">
    <source>
        <dbReference type="SAM" id="Phobius"/>
    </source>
</evidence>